<keyword evidence="4 6" id="KW-0472">Membrane</keyword>
<dbReference type="GO" id="GO:0022857">
    <property type="term" value="F:transmembrane transporter activity"/>
    <property type="evidence" value="ECO:0007669"/>
    <property type="project" value="InterPro"/>
</dbReference>
<keyword evidence="8" id="KW-1185">Reference proteome</keyword>
<dbReference type="PANTHER" id="PTHR23514">
    <property type="entry name" value="BYPASS OF STOP CODON PROTEIN 6"/>
    <property type="match status" value="1"/>
</dbReference>
<dbReference type="PANTHER" id="PTHR23514:SF13">
    <property type="entry name" value="INNER MEMBRANE PROTEIN YBJJ"/>
    <property type="match status" value="1"/>
</dbReference>
<evidence type="ECO:0000256" key="4">
    <source>
        <dbReference type="ARBA" id="ARBA00023136"/>
    </source>
</evidence>
<feature type="transmembrane region" description="Helical" evidence="6">
    <location>
        <begin position="99"/>
        <end position="117"/>
    </location>
</feature>
<feature type="transmembrane region" description="Helical" evidence="6">
    <location>
        <begin position="12"/>
        <end position="33"/>
    </location>
</feature>
<evidence type="ECO:0000256" key="2">
    <source>
        <dbReference type="ARBA" id="ARBA00022692"/>
    </source>
</evidence>
<evidence type="ECO:0000313" key="8">
    <source>
        <dbReference type="Proteomes" id="UP000642748"/>
    </source>
</evidence>
<dbReference type="Pfam" id="PF07690">
    <property type="entry name" value="MFS_1"/>
    <property type="match status" value="1"/>
</dbReference>
<keyword evidence="2 6" id="KW-0812">Transmembrane</keyword>
<feature type="transmembrane region" description="Helical" evidence="6">
    <location>
        <begin position="290"/>
        <end position="311"/>
    </location>
</feature>
<evidence type="ECO:0000256" key="3">
    <source>
        <dbReference type="ARBA" id="ARBA00022989"/>
    </source>
</evidence>
<feature type="transmembrane region" description="Helical" evidence="6">
    <location>
        <begin position="138"/>
        <end position="157"/>
    </location>
</feature>
<dbReference type="Proteomes" id="UP000642748">
    <property type="component" value="Unassembled WGS sequence"/>
</dbReference>
<feature type="compositionally biased region" description="Basic and acidic residues" evidence="5">
    <location>
        <begin position="195"/>
        <end position="204"/>
    </location>
</feature>
<feature type="transmembrane region" description="Helical" evidence="6">
    <location>
        <begin position="383"/>
        <end position="402"/>
    </location>
</feature>
<dbReference type="EMBL" id="BONZ01000038">
    <property type="protein sequence ID" value="GIH15916.1"/>
    <property type="molecule type" value="Genomic_DNA"/>
</dbReference>
<dbReference type="GO" id="GO:0016020">
    <property type="term" value="C:membrane"/>
    <property type="evidence" value="ECO:0007669"/>
    <property type="project" value="UniProtKB-SubCell"/>
</dbReference>
<dbReference type="Gene3D" id="1.20.1250.20">
    <property type="entry name" value="MFS general substrate transporter like domains"/>
    <property type="match status" value="1"/>
</dbReference>
<evidence type="ECO:0000256" key="1">
    <source>
        <dbReference type="ARBA" id="ARBA00004141"/>
    </source>
</evidence>
<feature type="transmembrane region" description="Helical" evidence="6">
    <location>
        <begin position="352"/>
        <end position="377"/>
    </location>
</feature>
<comment type="subcellular location">
    <subcellularLocation>
        <location evidence="1">Membrane</location>
        <topology evidence="1">Multi-pass membrane protein</topology>
    </subcellularLocation>
</comment>
<dbReference type="SUPFAM" id="SSF103473">
    <property type="entry name" value="MFS general substrate transporter"/>
    <property type="match status" value="1"/>
</dbReference>
<sequence>MGRTSAVRARWAVTTVFGGNGLIIASLAVRTPSLKLDLGLSPGQLGLVTALFGIPAVLAMQTVGGLAARVGSAWIVRVAMLVLPIALVGVGLAPGLGSLVAIQLVFGAVHGTLDVTMNAHAVAVERELGRHIMNSCHAAWSIGSVTGALLGSAAAQLGMSRPVHYTILAAVLVPVGLLCGPALLPATVDRHAADSPASVDRHAADSPGAGTHARTGWRAGWTRKIVLFGAMGATVLTGEAAVANWSGVFLHDHLGASLGLAGLGYVAFTGCETAARLVGDRLLTRGSAACLLRVGTVTAAAGFAVVVASPWPALGIVGFAVVGLGLATPLPVLFGVVGHLGADGSGTRGAGAAAMVARFSTMTYSGILLAPAVIGWVTDLVGLTWTLAGLIPLLAAVAYGAGTATRPAVTERTATVPVDAPRPA</sequence>
<evidence type="ECO:0000256" key="5">
    <source>
        <dbReference type="SAM" id="MobiDB-lite"/>
    </source>
</evidence>
<keyword evidence="3 6" id="KW-1133">Transmembrane helix</keyword>
<dbReference type="AlphaFoldDB" id="A0A8J3QT00"/>
<organism evidence="7 8">
    <name type="scientific">Rugosimonospora africana</name>
    <dbReference type="NCBI Taxonomy" id="556532"/>
    <lineage>
        <taxon>Bacteria</taxon>
        <taxon>Bacillati</taxon>
        <taxon>Actinomycetota</taxon>
        <taxon>Actinomycetes</taxon>
        <taxon>Micromonosporales</taxon>
        <taxon>Micromonosporaceae</taxon>
        <taxon>Rugosimonospora</taxon>
    </lineage>
</organism>
<dbReference type="RefSeq" id="WP_203919525.1">
    <property type="nucleotide sequence ID" value="NZ_BONZ01000038.1"/>
</dbReference>
<feature type="region of interest" description="Disordered" evidence="5">
    <location>
        <begin position="195"/>
        <end position="214"/>
    </location>
</feature>
<gene>
    <name evidence="7" type="ORF">Raf01_40880</name>
</gene>
<feature type="transmembrane region" description="Helical" evidence="6">
    <location>
        <begin position="74"/>
        <end position="93"/>
    </location>
</feature>
<accession>A0A8J3QT00</accession>
<feature type="transmembrane region" description="Helical" evidence="6">
    <location>
        <begin position="258"/>
        <end position="278"/>
    </location>
</feature>
<dbReference type="InterPro" id="IPR011701">
    <property type="entry name" value="MFS"/>
</dbReference>
<reference evidence="7" key="1">
    <citation type="submission" date="2021-01" db="EMBL/GenBank/DDBJ databases">
        <title>Whole genome shotgun sequence of Rugosimonospora africana NBRC 104875.</title>
        <authorList>
            <person name="Komaki H."/>
            <person name="Tamura T."/>
        </authorList>
    </citation>
    <scope>NUCLEOTIDE SEQUENCE</scope>
    <source>
        <strain evidence="7">NBRC 104875</strain>
    </source>
</reference>
<feature type="transmembrane region" description="Helical" evidence="6">
    <location>
        <begin position="45"/>
        <end position="67"/>
    </location>
</feature>
<dbReference type="InterPro" id="IPR051788">
    <property type="entry name" value="MFS_Transporter"/>
</dbReference>
<proteinExistence type="predicted"/>
<protein>
    <submittedName>
        <fullName evidence="7">MFS transporter</fullName>
    </submittedName>
</protein>
<feature type="transmembrane region" description="Helical" evidence="6">
    <location>
        <begin position="225"/>
        <end position="246"/>
    </location>
</feature>
<evidence type="ECO:0000256" key="6">
    <source>
        <dbReference type="SAM" id="Phobius"/>
    </source>
</evidence>
<feature type="transmembrane region" description="Helical" evidence="6">
    <location>
        <begin position="317"/>
        <end position="340"/>
    </location>
</feature>
<evidence type="ECO:0000313" key="7">
    <source>
        <dbReference type="EMBL" id="GIH15916.1"/>
    </source>
</evidence>
<feature type="transmembrane region" description="Helical" evidence="6">
    <location>
        <begin position="163"/>
        <end position="184"/>
    </location>
</feature>
<dbReference type="CDD" id="cd17393">
    <property type="entry name" value="MFS_MosC_like"/>
    <property type="match status" value="1"/>
</dbReference>
<comment type="caution">
    <text evidence="7">The sequence shown here is derived from an EMBL/GenBank/DDBJ whole genome shotgun (WGS) entry which is preliminary data.</text>
</comment>
<name>A0A8J3QT00_9ACTN</name>
<dbReference type="InterPro" id="IPR036259">
    <property type="entry name" value="MFS_trans_sf"/>
</dbReference>